<comment type="caution">
    <text evidence="1">The sequence shown here is derived from an EMBL/GenBank/DDBJ whole genome shotgun (WGS) entry which is preliminary data.</text>
</comment>
<proteinExistence type="predicted"/>
<protein>
    <submittedName>
        <fullName evidence="1">Uncharacterized protein</fullName>
    </submittedName>
</protein>
<dbReference type="RefSeq" id="XP_033420620.1">
    <property type="nucleotide sequence ID" value="XM_033566754.1"/>
</dbReference>
<dbReference type="AlphaFoldDB" id="A0A5M9M3E0"/>
<dbReference type="GeneID" id="54324761"/>
<dbReference type="EMBL" id="QUQM01000014">
    <property type="protein sequence ID" value="KAA8641258.1"/>
    <property type="molecule type" value="Genomic_DNA"/>
</dbReference>
<evidence type="ECO:0000313" key="1">
    <source>
        <dbReference type="EMBL" id="KAA8641258.1"/>
    </source>
</evidence>
<evidence type="ECO:0000313" key="2">
    <source>
        <dbReference type="Proteomes" id="UP000324241"/>
    </source>
</evidence>
<dbReference type="Proteomes" id="UP000324241">
    <property type="component" value="Unassembled WGS sequence"/>
</dbReference>
<organism evidence="1 2">
    <name type="scientific">Aspergillus tanneri</name>
    <dbReference type="NCBI Taxonomy" id="1220188"/>
    <lineage>
        <taxon>Eukaryota</taxon>
        <taxon>Fungi</taxon>
        <taxon>Dikarya</taxon>
        <taxon>Ascomycota</taxon>
        <taxon>Pezizomycotina</taxon>
        <taxon>Eurotiomycetes</taxon>
        <taxon>Eurotiomycetidae</taxon>
        <taxon>Eurotiales</taxon>
        <taxon>Aspergillaceae</taxon>
        <taxon>Aspergillus</taxon>
        <taxon>Aspergillus subgen. Circumdati</taxon>
    </lineage>
</organism>
<accession>A0A5M9M3E0</accession>
<dbReference type="VEuPathDB" id="FungiDB:EYZ11_005314"/>
<gene>
    <name evidence="1" type="ORF">ATNIH1004_002059</name>
</gene>
<sequence length="191" mass="21728">MAPHPLAPRRRINIARVMSSHVIPTPSLDSHEDLLEPPKVQLSDFRARARRSLQASDYPVLRARMALQKAEFDILGAMLRSKQALAEFDLPEGFGWSSSLGHTGLCFARDASKKNDDANFLPYPLPVPVMDAHTQEIINIQEGYYRDNQSTIRYRNCCPQGTRKDLKPLNVVQPEAGRHSKRNDRVVEWQK</sequence>
<name>A0A5M9M3E0_9EURO</name>
<reference evidence="1 2" key="1">
    <citation type="submission" date="2019-08" db="EMBL/GenBank/DDBJ databases">
        <title>The genome sequence of a newly discovered highly antifungal drug resistant Aspergillus species, Aspergillus tanneri NIH 1004.</title>
        <authorList>
            <person name="Mounaud S."/>
            <person name="Singh I."/>
            <person name="Joardar V."/>
            <person name="Pakala S."/>
            <person name="Pakala S."/>
            <person name="Venepally P."/>
            <person name="Chung J.K."/>
            <person name="Losada L."/>
            <person name="Nierman W.C."/>
        </authorList>
    </citation>
    <scope>NUCLEOTIDE SEQUENCE [LARGE SCALE GENOMIC DNA]</scope>
    <source>
        <strain evidence="1 2">NIH1004</strain>
    </source>
</reference>